<evidence type="ECO:0000313" key="2">
    <source>
        <dbReference type="EMBL" id="QNF33207.1"/>
    </source>
</evidence>
<dbReference type="KEGG" id="aswu:HUW51_10885"/>
<dbReference type="EMBL" id="CP055156">
    <property type="protein sequence ID" value="QNF33207.1"/>
    <property type="molecule type" value="Genomic_DNA"/>
</dbReference>
<dbReference type="InterPro" id="IPR046739">
    <property type="entry name" value="DUF6789"/>
</dbReference>
<sequence length="148" mass="16573">MKLVTTIVAGIVGTTVMTAFSYAVSALKKENFKEPELLNLLLQNQPDRDKARPNHFAGWLLHYSVGGVWAGVYSLSLQALHQKPQNKQALVFGLISGVSGVLIWKSVLKLHTNPPKIAYQQFYQQLFLAHMLFAFATSKTLNYLPEKE</sequence>
<keyword evidence="1" id="KW-0812">Transmembrane</keyword>
<feature type="transmembrane region" description="Helical" evidence="1">
    <location>
        <begin position="89"/>
        <end position="107"/>
    </location>
</feature>
<dbReference type="AlphaFoldDB" id="A0A7G7G7S3"/>
<accession>A0A7G7G7S3</accession>
<evidence type="ECO:0000313" key="3">
    <source>
        <dbReference type="Proteomes" id="UP000515237"/>
    </source>
</evidence>
<dbReference type="Proteomes" id="UP000515237">
    <property type="component" value="Chromosome"/>
</dbReference>
<keyword evidence="1" id="KW-0472">Membrane</keyword>
<feature type="transmembrane region" description="Helical" evidence="1">
    <location>
        <begin position="56"/>
        <end position="77"/>
    </location>
</feature>
<proteinExistence type="predicted"/>
<keyword evidence="1" id="KW-1133">Transmembrane helix</keyword>
<name>A0A7G7G7S3_9BACT</name>
<organism evidence="2 3">
    <name type="scientific">Adhaeribacter swui</name>
    <dbReference type="NCBI Taxonomy" id="2086471"/>
    <lineage>
        <taxon>Bacteria</taxon>
        <taxon>Pseudomonadati</taxon>
        <taxon>Bacteroidota</taxon>
        <taxon>Cytophagia</taxon>
        <taxon>Cytophagales</taxon>
        <taxon>Hymenobacteraceae</taxon>
        <taxon>Adhaeribacter</taxon>
    </lineage>
</organism>
<evidence type="ECO:0000256" key="1">
    <source>
        <dbReference type="SAM" id="Phobius"/>
    </source>
</evidence>
<feature type="transmembrane region" description="Helical" evidence="1">
    <location>
        <begin position="127"/>
        <end position="144"/>
    </location>
</feature>
<dbReference type="Pfam" id="PF20587">
    <property type="entry name" value="DUF6789"/>
    <property type="match status" value="1"/>
</dbReference>
<reference evidence="2 3" key="1">
    <citation type="journal article" date="2018" name="Int. J. Syst. Evol. Microbiol.">
        <title>Adhaeribacter swui sp. nov., isolated from wet mud.</title>
        <authorList>
            <person name="Kim D.U."/>
            <person name="Kim K.W."/>
            <person name="Kang M.S."/>
            <person name="Kim J.Y."/>
            <person name="Jang J.H."/>
            <person name="Kim M.K."/>
        </authorList>
    </citation>
    <scope>NUCLEOTIDE SEQUENCE [LARGE SCALE GENOMIC DNA]</scope>
    <source>
        <strain evidence="2 3">KCTC 52873</strain>
    </source>
</reference>
<evidence type="ECO:0008006" key="4">
    <source>
        <dbReference type="Google" id="ProtNLM"/>
    </source>
</evidence>
<protein>
    <recommendedName>
        <fullName evidence="4">DUF1440 domain-containing protein</fullName>
    </recommendedName>
</protein>
<keyword evidence="3" id="KW-1185">Reference proteome</keyword>
<dbReference type="RefSeq" id="WP_185274059.1">
    <property type="nucleotide sequence ID" value="NZ_CP055156.1"/>
</dbReference>
<gene>
    <name evidence="2" type="ORF">HUW51_10885</name>
</gene>